<name>A0ACA9REP6_9GLOM</name>
<evidence type="ECO:0000313" key="1">
    <source>
        <dbReference type="EMBL" id="CAG8790078.1"/>
    </source>
</evidence>
<sequence length="147" mass="17147">NFYICYQFDKNEQKVCMLPEEDEIDQNIFDTANFVLIIVVDYMQGFFKTRRKHTKIPPPDPQNQQQDPRYLTDVLSYYLGKKFSLSAGQSGLSVYISDGEIKIVYKYNADIENILDLAQIIVQQLQQDQNGNRKNPIEEDEPEDAEI</sequence>
<evidence type="ECO:0000313" key="2">
    <source>
        <dbReference type="Proteomes" id="UP000789920"/>
    </source>
</evidence>
<dbReference type="EMBL" id="CAJVQC010051197">
    <property type="protein sequence ID" value="CAG8790078.1"/>
    <property type="molecule type" value="Genomic_DNA"/>
</dbReference>
<comment type="caution">
    <text evidence="1">The sequence shown here is derived from an EMBL/GenBank/DDBJ whole genome shotgun (WGS) entry which is preliminary data.</text>
</comment>
<organism evidence="1 2">
    <name type="scientific">Racocetra persica</name>
    <dbReference type="NCBI Taxonomy" id="160502"/>
    <lineage>
        <taxon>Eukaryota</taxon>
        <taxon>Fungi</taxon>
        <taxon>Fungi incertae sedis</taxon>
        <taxon>Mucoromycota</taxon>
        <taxon>Glomeromycotina</taxon>
        <taxon>Glomeromycetes</taxon>
        <taxon>Diversisporales</taxon>
        <taxon>Gigasporaceae</taxon>
        <taxon>Racocetra</taxon>
    </lineage>
</organism>
<keyword evidence="2" id="KW-1185">Reference proteome</keyword>
<protein>
    <submittedName>
        <fullName evidence="1">9676_t:CDS:1</fullName>
    </submittedName>
</protein>
<reference evidence="1" key="1">
    <citation type="submission" date="2021-06" db="EMBL/GenBank/DDBJ databases">
        <authorList>
            <person name="Kallberg Y."/>
            <person name="Tangrot J."/>
            <person name="Rosling A."/>
        </authorList>
    </citation>
    <scope>NUCLEOTIDE SEQUENCE</scope>
    <source>
        <strain evidence="1">MA461A</strain>
    </source>
</reference>
<accession>A0ACA9REP6</accession>
<feature type="non-terminal residue" evidence="1">
    <location>
        <position position="1"/>
    </location>
</feature>
<dbReference type="Proteomes" id="UP000789920">
    <property type="component" value="Unassembled WGS sequence"/>
</dbReference>
<proteinExistence type="predicted"/>
<gene>
    <name evidence="1" type="ORF">RPERSI_LOCUS18987</name>
</gene>